<name>A0A4R6BT88_9STAP</name>
<dbReference type="PANTHER" id="PTHR10434">
    <property type="entry name" value="1-ACYL-SN-GLYCEROL-3-PHOSPHATE ACYLTRANSFERASE"/>
    <property type="match status" value="1"/>
</dbReference>
<gene>
    <name evidence="4" type="ORF">ERX29_07850</name>
</gene>
<dbReference type="Pfam" id="PF01553">
    <property type="entry name" value="Acyltransferase"/>
    <property type="match status" value="1"/>
</dbReference>
<dbReference type="OrthoDB" id="9803035at2"/>
<keyword evidence="5" id="KW-1185">Reference proteome</keyword>
<dbReference type="Proteomes" id="UP000294802">
    <property type="component" value="Unassembled WGS sequence"/>
</dbReference>
<reference evidence="4 5" key="1">
    <citation type="submission" date="2019-01" db="EMBL/GenBank/DDBJ databases">
        <title>Draft genome sequences of the type strains of six Macrococcus species.</title>
        <authorList>
            <person name="Mazhar S."/>
            <person name="Altermann E."/>
            <person name="Hill C."/>
            <person name="Mcauliffe O."/>
        </authorList>
    </citation>
    <scope>NUCLEOTIDE SEQUENCE [LARGE SCALE GENOMIC DNA]</scope>
    <source>
        <strain evidence="4 5">CCM4815</strain>
    </source>
</reference>
<dbReference type="EMBL" id="SCWB01000013">
    <property type="protein sequence ID" value="TDM07648.1"/>
    <property type="molecule type" value="Genomic_DNA"/>
</dbReference>
<keyword evidence="1 4" id="KW-0808">Transferase</keyword>
<dbReference type="GO" id="GO:0006654">
    <property type="term" value="P:phosphatidic acid biosynthetic process"/>
    <property type="evidence" value="ECO:0007669"/>
    <property type="project" value="TreeGrafter"/>
</dbReference>
<keyword evidence="2 4" id="KW-0012">Acyltransferase</keyword>
<dbReference type="SMART" id="SM00563">
    <property type="entry name" value="PlsC"/>
    <property type="match status" value="1"/>
</dbReference>
<evidence type="ECO:0000259" key="3">
    <source>
        <dbReference type="SMART" id="SM00563"/>
    </source>
</evidence>
<evidence type="ECO:0000313" key="4">
    <source>
        <dbReference type="EMBL" id="TDM07648.1"/>
    </source>
</evidence>
<dbReference type="InterPro" id="IPR002123">
    <property type="entry name" value="Plipid/glycerol_acylTrfase"/>
</dbReference>
<accession>A0A4R6BT88</accession>
<dbReference type="AlphaFoldDB" id="A0A4R6BT88"/>
<dbReference type="RefSeq" id="WP_133444160.1">
    <property type="nucleotide sequence ID" value="NZ_SCWB01000013.1"/>
</dbReference>
<comment type="caution">
    <text evidence="4">The sequence shown here is derived from an EMBL/GenBank/DDBJ whole genome shotgun (WGS) entry which is preliminary data.</text>
</comment>
<proteinExistence type="predicted"/>
<evidence type="ECO:0000313" key="5">
    <source>
        <dbReference type="Proteomes" id="UP000294802"/>
    </source>
</evidence>
<dbReference type="SUPFAM" id="SSF69593">
    <property type="entry name" value="Glycerol-3-phosphate (1)-acyltransferase"/>
    <property type="match status" value="1"/>
</dbReference>
<evidence type="ECO:0000256" key="2">
    <source>
        <dbReference type="ARBA" id="ARBA00023315"/>
    </source>
</evidence>
<dbReference type="GO" id="GO:0003841">
    <property type="term" value="F:1-acylglycerol-3-phosphate O-acyltransferase activity"/>
    <property type="evidence" value="ECO:0007669"/>
    <property type="project" value="TreeGrafter"/>
</dbReference>
<evidence type="ECO:0000256" key="1">
    <source>
        <dbReference type="ARBA" id="ARBA00022679"/>
    </source>
</evidence>
<organism evidence="4 5">
    <name type="scientific">Macrococcus lamae</name>
    <dbReference type="NCBI Taxonomy" id="198484"/>
    <lineage>
        <taxon>Bacteria</taxon>
        <taxon>Bacillati</taxon>
        <taxon>Bacillota</taxon>
        <taxon>Bacilli</taxon>
        <taxon>Bacillales</taxon>
        <taxon>Staphylococcaceae</taxon>
        <taxon>Macrococcus</taxon>
    </lineage>
</organism>
<dbReference type="PANTHER" id="PTHR10434:SF40">
    <property type="entry name" value="1-ACYL-SN-GLYCEROL-3-PHOSPHATE ACYLTRANSFERASE"/>
    <property type="match status" value="1"/>
</dbReference>
<sequence>MYKPIASILYFVLKVLLRKVKVIDKKYLPADSRYVVTCTHNSMVEIVILAVAVYPNEINYMAKQELFKNKLLKWFFTNTNAFPVNRENPGPSTLKIPVKLLNQGKTIGMFPAGSRQAGAPVKRGAATIAVLAKAPIIPASYKGVSTFKALFKPGAKTYIKFGEPIIPEVFLADHKKSEAIDKITAELETRMKRLSDDLEQKN</sequence>
<protein>
    <submittedName>
        <fullName evidence="4">1-acyl-sn-glycerol-3-phosphate acyltransferase</fullName>
    </submittedName>
</protein>
<dbReference type="CDD" id="cd07989">
    <property type="entry name" value="LPLAT_AGPAT-like"/>
    <property type="match status" value="1"/>
</dbReference>
<feature type="domain" description="Phospholipid/glycerol acyltransferase" evidence="3">
    <location>
        <begin position="34"/>
        <end position="144"/>
    </location>
</feature>